<feature type="domain" description="Thiaminase-2/PQQC" evidence="1">
    <location>
        <begin position="60"/>
        <end position="145"/>
    </location>
</feature>
<dbReference type="Pfam" id="PF03070">
    <property type="entry name" value="TENA_THI-4"/>
    <property type="match status" value="1"/>
</dbReference>
<evidence type="ECO:0000313" key="3">
    <source>
        <dbReference type="Proteomes" id="UP000028545"/>
    </source>
</evidence>
<evidence type="ECO:0000313" key="2">
    <source>
        <dbReference type="EMBL" id="KEZ43912.1"/>
    </source>
</evidence>
<comment type="caution">
    <text evidence="2">The sequence shown here is derived from an EMBL/GenBank/DDBJ whole genome shotgun (WGS) entry which is preliminary data.</text>
</comment>
<dbReference type="GO" id="GO:0006772">
    <property type="term" value="P:thiamine metabolic process"/>
    <property type="evidence" value="ECO:0007669"/>
    <property type="project" value="UniProtKB-ARBA"/>
</dbReference>
<organism evidence="2 3">
    <name type="scientific">Pseudallescheria apiosperma</name>
    <name type="common">Scedosporium apiospermum</name>
    <dbReference type="NCBI Taxonomy" id="563466"/>
    <lineage>
        <taxon>Eukaryota</taxon>
        <taxon>Fungi</taxon>
        <taxon>Dikarya</taxon>
        <taxon>Ascomycota</taxon>
        <taxon>Pezizomycotina</taxon>
        <taxon>Sordariomycetes</taxon>
        <taxon>Hypocreomycetidae</taxon>
        <taxon>Microascales</taxon>
        <taxon>Microascaceae</taxon>
        <taxon>Scedosporium</taxon>
    </lineage>
</organism>
<gene>
    <name evidence="2" type="ORF">SAPIO_CDS4094</name>
</gene>
<dbReference type="HOGENOM" id="CLU_754700_0_0_1"/>
<dbReference type="VEuPathDB" id="FungiDB:SAPIO_CDS4094"/>
<dbReference type="RefSeq" id="XP_016643711.1">
    <property type="nucleotide sequence ID" value="XM_016786735.1"/>
</dbReference>
<keyword evidence="3" id="KW-1185">Reference proteome</keyword>
<dbReference type="OrthoDB" id="5242158at2759"/>
<dbReference type="AlphaFoldDB" id="A0A084G9A0"/>
<dbReference type="Proteomes" id="UP000028545">
    <property type="component" value="Unassembled WGS sequence"/>
</dbReference>
<dbReference type="Gene3D" id="1.20.910.10">
    <property type="entry name" value="Heme oxygenase-like"/>
    <property type="match status" value="1"/>
</dbReference>
<reference evidence="2 3" key="1">
    <citation type="journal article" date="2014" name="Genome Announc.">
        <title>Draft genome sequence of the pathogenic fungus Scedosporium apiospermum.</title>
        <authorList>
            <person name="Vandeputte P."/>
            <person name="Ghamrawi S."/>
            <person name="Rechenmann M."/>
            <person name="Iltis A."/>
            <person name="Giraud S."/>
            <person name="Fleury M."/>
            <person name="Thornton C."/>
            <person name="Delhaes L."/>
            <person name="Meyer W."/>
            <person name="Papon N."/>
            <person name="Bouchara J.P."/>
        </authorList>
    </citation>
    <scope>NUCLEOTIDE SEQUENCE [LARGE SCALE GENOMIC DNA]</scope>
    <source>
        <strain evidence="2 3">IHEM 14462</strain>
    </source>
</reference>
<accession>A0A084G9A0</accession>
<evidence type="ECO:0000259" key="1">
    <source>
        <dbReference type="Pfam" id="PF03070"/>
    </source>
</evidence>
<dbReference type="KEGG" id="sapo:SAPIO_CDS4094"/>
<dbReference type="GeneID" id="27723166"/>
<protein>
    <recommendedName>
        <fullName evidence="1">Thiaminase-2/PQQC domain-containing protein</fullName>
    </recommendedName>
</protein>
<proteinExistence type="predicted"/>
<dbReference type="InterPro" id="IPR004305">
    <property type="entry name" value="Thiaminase-2/PQQC"/>
</dbReference>
<dbReference type="InterPro" id="IPR016084">
    <property type="entry name" value="Haem_Oase-like_multi-hlx"/>
</dbReference>
<sequence>MSPTPASPFVIEGTGSPFYRIPPSVASGRIRELFENANFDAANPNRGASLEAIREAQDTQDYLYLLDNARFKALRFAKLNPTTPFDDLRAQSQKIASAVGIAEDWKTMCVNELGIPASEMESIEPSAAEIGYASFLNGQTSIDDWFKFIEANRQFWTSDNDKNVWNTLFRTALKFEIGLFDSVLVQTPDFAAVPLAAIHGNCVFSDAEHPVDIFHLSGRAVVWPSEVGNSTSQGKIHFPLGQMPGLSVAWTDHGPTGAPNIWLQVDCDQVVPSGRSVIEGVNETDGRGYGDKTRIVKAEIYFGCSLVASKDLIPPKIRSFRESLNRLSLPRPDGVLNGPKGWEVTLTLEFGQIIGMSFCSVAVSVMP</sequence>
<name>A0A084G9A0_PSEDA</name>
<dbReference type="SUPFAM" id="SSF48613">
    <property type="entry name" value="Heme oxygenase-like"/>
    <property type="match status" value="1"/>
</dbReference>
<dbReference type="EMBL" id="JOWA01000090">
    <property type="protein sequence ID" value="KEZ43912.1"/>
    <property type="molecule type" value="Genomic_DNA"/>
</dbReference>